<dbReference type="Pfam" id="PF01636">
    <property type="entry name" value="APH"/>
    <property type="match status" value="1"/>
</dbReference>
<gene>
    <name evidence="2" type="ORF">FHR04_15945</name>
</gene>
<dbReference type="OrthoDB" id="4706173at2"/>
<feature type="domain" description="Aminoglycoside phosphotransferase" evidence="1">
    <location>
        <begin position="52"/>
        <end position="286"/>
    </location>
</feature>
<dbReference type="Gene3D" id="3.90.1200.10">
    <property type="match status" value="1"/>
</dbReference>
<accession>A0A5C4XZ88</accession>
<sequence length="347" mass="38117">MPRAARLAPQACRRAGPVHRRLRHSWAGAAGRGERLREGVARQWNVGAVSAVTPLGGGSINGAHRVEAQAGCFHLRVYREAQRLSIEREHAVIAAALAAGSSTPRPVPLKNGGTIGQLGCAWAALFERAPGAVIAREALTALDVERLGGFLADLHARLPQTVAFEVPRVGTSRGGGTRERLERIEQAILKLPHPDEADGWALERTRQRLALLRSSPQPAFASAFPFRFLHGDFHDGNVFFEDGQPVAVIDWELCRLAPRAWEVARVLDYSLRLHPALSRAFLVGYRHVLPLGAAELLDGVRLYAQLQEGNVWVFESVYLEHNPGPKVFIRPPPYLPFAQAWRESGLD</sequence>
<evidence type="ECO:0000259" key="1">
    <source>
        <dbReference type="Pfam" id="PF01636"/>
    </source>
</evidence>
<organism evidence="2 3">
    <name type="scientific">Deinococcus radiopugnans ATCC 19172</name>
    <dbReference type="NCBI Taxonomy" id="585398"/>
    <lineage>
        <taxon>Bacteria</taxon>
        <taxon>Thermotogati</taxon>
        <taxon>Deinococcota</taxon>
        <taxon>Deinococci</taxon>
        <taxon>Deinococcales</taxon>
        <taxon>Deinococcaceae</taxon>
        <taxon>Deinococcus</taxon>
    </lineage>
</organism>
<evidence type="ECO:0000313" key="2">
    <source>
        <dbReference type="EMBL" id="TNM68856.1"/>
    </source>
</evidence>
<comment type="caution">
    <text evidence="2">The sequence shown here is derived from an EMBL/GenBank/DDBJ whole genome shotgun (WGS) entry which is preliminary data.</text>
</comment>
<protein>
    <recommendedName>
        <fullName evidence="1">Aminoglycoside phosphotransferase domain-containing protein</fullName>
    </recommendedName>
</protein>
<proteinExistence type="predicted"/>
<dbReference type="InterPro" id="IPR002575">
    <property type="entry name" value="Aminoglycoside_PTrfase"/>
</dbReference>
<dbReference type="InterPro" id="IPR051678">
    <property type="entry name" value="AGP_Transferase"/>
</dbReference>
<dbReference type="PANTHER" id="PTHR21310">
    <property type="entry name" value="AMINOGLYCOSIDE PHOSPHOTRANSFERASE-RELATED-RELATED"/>
    <property type="match status" value="1"/>
</dbReference>
<dbReference type="SUPFAM" id="SSF56112">
    <property type="entry name" value="Protein kinase-like (PK-like)"/>
    <property type="match status" value="1"/>
</dbReference>
<reference evidence="2 3" key="1">
    <citation type="submission" date="2019-06" db="EMBL/GenBank/DDBJ databases">
        <title>Genome sequence of Deinococcus radiopugnans ATCC 19172.</title>
        <authorList>
            <person name="Maclea K.S."/>
            <person name="Maynard C.R."/>
        </authorList>
    </citation>
    <scope>NUCLEOTIDE SEQUENCE [LARGE SCALE GENOMIC DNA]</scope>
    <source>
        <strain evidence="2 3">ATCC 19172</strain>
    </source>
</reference>
<name>A0A5C4XZ88_9DEIO</name>
<evidence type="ECO:0000313" key="3">
    <source>
        <dbReference type="Proteomes" id="UP000313988"/>
    </source>
</evidence>
<dbReference type="Gene3D" id="3.30.200.20">
    <property type="entry name" value="Phosphorylase Kinase, domain 1"/>
    <property type="match status" value="1"/>
</dbReference>
<dbReference type="EMBL" id="VDMO01000020">
    <property type="protein sequence ID" value="TNM68856.1"/>
    <property type="molecule type" value="Genomic_DNA"/>
</dbReference>
<dbReference type="Proteomes" id="UP000313988">
    <property type="component" value="Unassembled WGS sequence"/>
</dbReference>
<dbReference type="AlphaFoldDB" id="A0A5C4XZ88"/>
<dbReference type="InterPro" id="IPR011009">
    <property type="entry name" value="Kinase-like_dom_sf"/>
</dbReference>